<accession>A0A380MRL0</accession>
<keyword evidence="1" id="KW-0472">Membrane</keyword>
<dbReference type="RefSeq" id="WP_072576191.1">
    <property type="nucleotide sequence ID" value="NZ_LWHB01000054.1"/>
</dbReference>
<dbReference type="EMBL" id="UHIC01000001">
    <property type="protein sequence ID" value="SUO95240.1"/>
    <property type="molecule type" value="Genomic_DNA"/>
</dbReference>
<organism evidence="2 3">
    <name type="scientific">Suttonella ornithocola</name>
    <dbReference type="NCBI Taxonomy" id="279832"/>
    <lineage>
        <taxon>Bacteria</taxon>
        <taxon>Pseudomonadati</taxon>
        <taxon>Pseudomonadota</taxon>
        <taxon>Gammaproteobacteria</taxon>
        <taxon>Cardiobacteriales</taxon>
        <taxon>Cardiobacteriaceae</taxon>
        <taxon>Suttonella</taxon>
    </lineage>
</organism>
<sequence length="101" mass="11528">MPKIEYKWEINITTAIAVFAFVAAGFGSYYAGLQDRALIRQQMDTMQAEYRSMLAREENERKAADTRIEMQANNAAAQLKADMRDMGAKIDRIYETVVKGR</sequence>
<proteinExistence type="predicted"/>
<evidence type="ECO:0000256" key="1">
    <source>
        <dbReference type="SAM" id="Phobius"/>
    </source>
</evidence>
<name>A0A380MRL0_9GAMM</name>
<dbReference type="Proteomes" id="UP000254601">
    <property type="component" value="Unassembled WGS sequence"/>
</dbReference>
<protein>
    <submittedName>
        <fullName evidence="2">Uncharacterized protein</fullName>
    </submittedName>
</protein>
<reference evidence="2 3" key="1">
    <citation type="submission" date="2018-06" db="EMBL/GenBank/DDBJ databases">
        <authorList>
            <consortium name="Pathogen Informatics"/>
            <person name="Doyle S."/>
        </authorList>
    </citation>
    <scope>NUCLEOTIDE SEQUENCE [LARGE SCALE GENOMIC DNA]</scope>
    <source>
        <strain evidence="2 3">NCTC13337</strain>
    </source>
</reference>
<keyword evidence="1" id="KW-0812">Transmembrane</keyword>
<keyword evidence="1" id="KW-1133">Transmembrane helix</keyword>
<feature type="transmembrane region" description="Helical" evidence="1">
    <location>
        <begin position="12"/>
        <end position="33"/>
    </location>
</feature>
<keyword evidence="3" id="KW-1185">Reference proteome</keyword>
<gene>
    <name evidence="2" type="ORF">NCTC13337_01173</name>
</gene>
<evidence type="ECO:0000313" key="3">
    <source>
        <dbReference type="Proteomes" id="UP000254601"/>
    </source>
</evidence>
<dbReference type="AlphaFoldDB" id="A0A380MRL0"/>
<evidence type="ECO:0000313" key="2">
    <source>
        <dbReference type="EMBL" id="SUO95240.1"/>
    </source>
</evidence>